<evidence type="ECO:0000256" key="14">
    <source>
        <dbReference type="PIRNR" id="PIRNR038134"/>
    </source>
</evidence>
<dbReference type="GO" id="GO:0016787">
    <property type="term" value="F:hydrolase activity"/>
    <property type="evidence" value="ECO:0007669"/>
    <property type="project" value="UniProtKB-KW"/>
</dbReference>
<evidence type="ECO:0000256" key="15">
    <source>
        <dbReference type="PIRSR" id="PIRSR038134-1"/>
    </source>
</evidence>
<evidence type="ECO:0000256" key="7">
    <source>
        <dbReference type="ARBA" id="ARBA00022805"/>
    </source>
</evidence>
<keyword evidence="3 14" id="KW-0934">Plastid</keyword>
<keyword evidence="16" id="KW-0460">Magnesium</keyword>
<comment type="function">
    <text evidence="14">GTPase involved in protein precursor import into chloroplasts. Seems to recognize chloroplast-destined precursor proteins and regulate their presentation to the translocation channel through GTP hydrolysis.</text>
</comment>
<feature type="binding site" evidence="15">
    <location>
        <position position="194"/>
    </location>
    <ligand>
        <name>GTP</name>
        <dbReference type="ChEBI" id="CHEBI:37565"/>
    </ligand>
</feature>
<dbReference type="PANTHER" id="PTHR10903:SF149">
    <property type="entry name" value="TRANSLOCASE OF CHLOROPLAST 33, CHLOROPLASTIC"/>
    <property type="match status" value="1"/>
</dbReference>
<evidence type="ECO:0000256" key="10">
    <source>
        <dbReference type="ARBA" id="ARBA00023134"/>
    </source>
</evidence>
<dbReference type="GO" id="GO:0005525">
    <property type="term" value="F:GTP binding"/>
    <property type="evidence" value="ECO:0007669"/>
    <property type="project" value="UniProtKB-UniRule"/>
</dbReference>
<evidence type="ECO:0000256" key="8">
    <source>
        <dbReference type="ARBA" id="ARBA00022927"/>
    </source>
</evidence>
<keyword evidence="8 14" id="KW-0653">Protein transport</keyword>
<dbReference type="PROSITE" id="PS51720">
    <property type="entry name" value="G_AIG1"/>
    <property type="match status" value="1"/>
</dbReference>
<sequence length="332" mass="37029">MCDSRVTGFRFVVQAEQTLLKLQATDFVDMAGQLIKEWTAIHQFPAATQEKLVDLLAKLKNENVNTLTILVMGKGGVGKSSTINSIIGERVVTVSAFQSETPRPVMVSRSRSDFTLNIIDTPGLVEGGYVSDQVLETIKSSLGRFLLNKTIDVLLYVDRLDAYRVDNMDMQIVKAITDSFGKEIWHKAVVVLTHAQLVPPDTLSYEEFFSKRSDSLLKCIRLGARISRTELQNVALPVALVENSGRCKKNDNDEKILPTGTPWIPNLVQTITDAVLNGKRGILVDKKLIEGPNVDDRGKKFIPFILAAQYFLVIKNIQKWIKADIAREAELK</sequence>
<dbReference type="Pfam" id="PF04548">
    <property type="entry name" value="AIG1"/>
    <property type="match status" value="1"/>
</dbReference>
<dbReference type="PANTHER" id="PTHR10903">
    <property type="entry name" value="GTPASE, IMAP FAMILY MEMBER-RELATED"/>
    <property type="match status" value="1"/>
</dbReference>
<keyword evidence="6 14" id="KW-0378">Hydrolase</keyword>
<keyword evidence="4 14" id="KW-0812">Transmembrane</keyword>
<evidence type="ECO:0000256" key="5">
    <source>
        <dbReference type="ARBA" id="ARBA00022741"/>
    </source>
</evidence>
<dbReference type="EMBL" id="CACSLK010001238">
    <property type="protein sequence ID" value="CAA0807852.1"/>
    <property type="molecule type" value="Genomic_DNA"/>
</dbReference>
<evidence type="ECO:0000256" key="3">
    <source>
        <dbReference type="ARBA" id="ARBA00022640"/>
    </source>
</evidence>
<feature type="binding site" evidence="15">
    <location>
        <begin position="242"/>
        <end position="243"/>
    </location>
    <ligand>
        <name>GTP</name>
        <dbReference type="ChEBI" id="CHEBI:37565"/>
    </ligand>
</feature>
<dbReference type="GO" id="GO:0042802">
    <property type="term" value="F:identical protein binding"/>
    <property type="evidence" value="ECO:0007669"/>
    <property type="project" value="UniProtKB-ARBA"/>
</dbReference>
<dbReference type="NCBIfam" id="TIGR00991">
    <property type="entry name" value="3a0901s02IAP34"/>
    <property type="match status" value="1"/>
</dbReference>
<dbReference type="InterPro" id="IPR005688">
    <property type="entry name" value="Toc34"/>
</dbReference>
<comment type="subunit">
    <text evidence="14">Homodimer.</text>
</comment>
<feature type="binding site" evidence="16">
    <location>
        <position position="98"/>
    </location>
    <ligand>
        <name>Mg(2+)</name>
        <dbReference type="ChEBI" id="CHEBI:18420"/>
    </ligand>
</feature>
<dbReference type="GO" id="GO:0006886">
    <property type="term" value="P:intracellular protein transport"/>
    <property type="evidence" value="ECO:0007669"/>
    <property type="project" value="UniProtKB-UniRule"/>
</dbReference>
<evidence type="ECO:0000256" key="12">
    <source>
        <dbReference type="ARBA" id="ARBA00024013"/>
    </source>
</evidence>
<evidence type="ECO:0000256" key="6">
    <source>
        <dbReference type="ARBA" id="ARBA00022801"/>
    </source>
</evidence>
<evidence type="ECO:0000256" key="13">
    <source>
        <dbReference type="ARBA" id="ARBA00060807"/>
    </source>
</evidence>
<dbReference type="SUPFAM" id="SSF52540">
    <property type="entry name" value="P-loop containing nucleoside triphosphate hydrolases"/>
    <property type="match status" value="1"/>
</dbReference>
<accession>A0A9N7R2X3</accession>
<keyword evidence="10 14" id="KW-0342">GTP-binding</keyword>
<dbReference type="PIRSF" id="PIRSF038134">
    <property type="entry name" value="Toc34"/>
    <property type="match status" value="1"/>
</dbReference>
<feature type="binding site" evidence="15">
    <location>
        <begin position="76"/>
        <end position="81"/>
    </location>
    <ligand>
        <name>GTP</name>
        <dbReference type="ChEBI" id="CHEBI:37565"/>
    </ligand>
</feature>
<comment type="caution">
    <text evidence="18">The sequence shown here is derived from an EMBL/GenBank/DDBJ whole genome shotgun (WGS) entry which is preliminary data.</text>
</comment>
<evidence type="ECO:0000256" key="11">
    <source>
        <dbReference type="ARBA" id="ARBA00023136"/>
    </source>
</evidence>
<evidence type="ECO:0000259" key="17">
    <source>
        <dbReference type="PROSITE" id="PS51720"/>
    </source>
</evidence>
<dbReference type="Gene3D" id="3.40.50.300">
    <property type="entry name" value="P-loop containing nucleotide triphosphate hydrolases"/>
    <property type="match status" value="1"/>
</dbReference>
<gene>
    <name evidence="18" type="ORF">SHERM_10477</name>
</gene>
<keyword evidence="2 14" id="KW-0150">Chloroplast</keyword>
<dbReference type="OrthoDB" id="8954335at2759"/>
<feature type="binding site" evidence="15">
    <location>
        <begin position="95"/>
        <end position="100"/>
    </location>
    <ligand>
        <name>GTP</name>
        <dbReference type="ChEBI" id="CHEBI:37565"/>
    </ligand>
</feature>
<reference evidence="18" key="1">
    <citation type="submission" date="2019-12" db="EMBL/GenBank/DDBJ databases">
        <authorList>
            <person name="Scholes J."/>
        </authorList>
    </citation>
    <scope>NUCLEOTIDE SEQUENCE</scope>
</reference>
<dbReference type="GO" id="GO:0046872">
    <property type="term" value="F:metal ion binding"/>
    <property type="evidence" value="ECO:0007669"/>
    <property type="project" value="UniProtKB-KW"/>
</dbReference>
<dbReference type="FunFam" id="3.40.50.300:FF:001070">
    <property type="entry name" value="Translocase of chloroplast"/>
    <property type="match status" value="1"/>
</dbReference>
<dbReference type="InterPro" id="IPR045058">
    <property type="entry name" value="GIMA/IAN/Toc"/>
</dbReference>
<evidence type="ECO:0000256" key="1">
    <source>
        <dbReference type="ARBA" id="ARBA00022448"/>
    </source>
</evidence>
<name>A0A9N7R2X3_STRHE</name>
<comment type="similarity">
    <text evidence="13 14">Belongs to the TRAFAC class TrmE-Era-EngA-EngB-Septin-like GTPase superfamily. AIG1/Toc34/Toc159-like paraseptin GTPase family. TOC34 subfamily.</text>
</comment>
<evidence type="ECO:0000313" key="19">
    <source>
        <dbReference type="Proteomes" id="UP001153555"/>
    </source>
</evidence>
<keyword evidence="19" id="KW-1185">Reference proteome</keyword>
<evidence type="ECO:0000256" key="2">
    <source>
        <dbReference type="ARBA" id="ARBA00022528"/>
    </source>
</evidence>
<dbReference type="GO" id="GO:0009707">
    <property type="term" value="C:chloroplast outer membrane"/>
    <property type="evidence" value="ECO:0007669"/>
    <property type="project" value="UniProtKB-SubCell"/>
</dbReference>
<comment type="subcellular location">
    <subcellularLocation>
        <location evidence="12 14">Plastid</location>
        <location evidence="12 14">Chloroplast outer membrane</location>
    </subcellularLocation>
</comment>
<evidence type="ECO:0000256" key="4">
    <source>
        <dbReference type="ARBA" id="ARBA00022692"/>
    </source>
</evidence>
<keyword evidence="7 14" id="KW-1002">Plastid outer membrane</keyword>
<dbReference type="AlphaFoldDB" id="A0A9N7R2X3"/>
<evidence type="ECO:0000256" key="9">
    <source>
        <dbReference type="ARBA" id="ARBA00022989"/>
    </source>
</evidence>
<dbReference type="InterPro" id="IPR027417">
    <property type="entry name" value="P-loop_NTPase"/>
</dbReference>
<dbReference type="EC" id="3.6.5.-" evidence="14"/>
<keyword evidence="16" id="KW-0479">Metal-binding</keyword>
<keyword evidence="1 14" id="KW-0813">Transport</keyword>
<dbReference type="InterPro" id="IPR006703">
    <property type="entry name" value="G_AIG1"/>
</dbReference>
<feature type="binding site" evidence="16">
    <location>
        <position position="80"/>
    </location>
    <ligand>
        <name>Mg(2+)</name>
        <dbReference type="ChEBI" id="CHEBI:18420"/>
    </ligand>
</feature>
<evidence type="ECO:0000256" key="16">
    <source>
        <dbReference type="PIRSR" id="PIRSR038134-2"/>
    </source>
</evidence>
<keyword evidence="5 14" id="KW-0547">Nucleotide-binding</keyword>
<organism evidence="18 19">
    <name type="scientific">Striga hermonthica</name>
    <name type="common">Purple witchweed</name>
    <name type="synonym">Buchnera hermonthica</name>
    <dbReference type="NCBI Taxonomy" id="68872"/>
    <lineage>
        <taxon>Eukaryota</taxon>
        <taxon>Viridiplantae</taxon>
        <taxon>Streptophyta</taxon>
        <taxon>Embryophyta</taxon>
        <taxon>Tracheophyta</taxon>
        <taxon>Spermatophyta</taxon>
        <taxon>Magnoliopsida</taxon>
        <taxon>eudicotyledons</taxon>
        <taxon>Gunneridae</taxon>
        <taxon>Pentapetalae</taxon>
        <taxon>asterids</taxon>
        <taxon>lamiids</taxon>
        <taxon>Lamiales</taxon>
        <taxon>Orobanchaceae</taxon>
        <taxon>Buchnereae</taxon>
        <taxon>Striga</taxon>
    </lineage>
</organism>
<dbReference type="Proteomes" id="UP001153555">
    <property type="component" value="Unassembled WGS sequence"/>
</dbReference>
<dbReference type="GO" id="GO:0015450">
    <property type="term" value="F:protein-transporting ATPase activity"/>
    <property type="evidence" value="ECO:0007669"/>
    <property type="project" value="InterPro"/>
</dbReference>
<dbReference type="CDD" id="cd01853">
    <property type="entry name" value="Toc34_like"/>
    <property type="match status" value="1"/>
</dbReference>
<keyword evidence="11 14" id="KW-0472">Membrane</keyword>
<proteinExistence type="inferred from homology"/>
<evidence type="ECO:0000313" key="18">
    <source>
        <dbReference type="EMBL" id="CAA0807852.1"/>
    </source>
</evidence>
<protein>
    <recommendedName>
        <fullName evidence="14">Translocase of chloroplast</fullName>
        <ecNumber evidence="14">3.6.5.-</ecNumber>
    </recommendedName>
</protein>
<feature type="domain" description="AIG1-type G" evidence="17">
    <location>
        <begin position="64"/>
        <end position="292"/>
    </location>
</feature>
<keyword evidence="9" id="KW-1133">Transmembrane helix</keyword>